<sequence>MYFSKRQRDAVKSDGTKGDYSHVTWCLTVRVCPTVPDAPADDLCPSATCPRGLPDTQAKDIPPFRPFMSSVPSRVHLSESRLTQLFSPLRTYQKALRPFLSDRPADFFRKVFLPLRHFLSRLPWR</sequence>
<evidence type="ECO:0000313" key="1">
    <source>
        <dbReference type="EMBL" id="BES92747.1"/>
    </source>
</evidence>
<reference evidence="1 2" key="1">
    <citation type="submission" date="2023-09" db="EMBL/GenBank/DDBJ databases">
        <title>Nesidiocoris tenuis whole genome shotgun sequence.</title>
        <authorList>
            <person name="Shibata T."/>
            <person name="Shimoda M."/>
            <person name="Kobayashi T."/>
            <person name="Uehara T."/>
        </authorList>
    </citation>
    <scope>NUCLEOTIDE SEQUENCE [LARGE SCALE GENOMIC DNA]</scope>
    <source>
        <strain evidence="1 2">Japan</strain>
    </source>
</reference>
<accession>A0ABN7AN69</accession>
<proteinExistence type="predicted"/>
<dbReference type="Proteomes" id="UP001307889">
    <property type="component" value="Chromosome 3"/>
</dbReference>
<organism evidence="1 2">
    <name type="scientific">Nesidiocoris tenuis</name>
    <dbReference type="NCBI Taxonomy" id="355587"/>
    <lineage>
        <taxon>Eukaryota</taxon>
        <taxon>Metazoa</taxon>
        <taxon>Ecdysozoa</taxon>
        <taxon>Arthropoda</taxon>
        <taxon>Hexapoda</taxon>
        <taxon>Insecta</taxon>
        <taxon>Pterygota</taxon>
        <taxon>Neoptera</taxon>
        <taxon>Paraneoptera</taxon>
        <taxon>Hemiptera</taxon>
        <taxon>Heteroptera</taxon>
        <taxon>Panheteroptera</taxon>
        <taxon>Cimicomorpha</taxon>
        <taxon>Miridae</taxon>
        <taxon>Dicyphina</taxon>
        <taxon>Nesidiocoris</taxon>
    </lineage>
</organism>
<evidence type="ECO:0000313" key="2">
    <source>
        <dbReference type="Proteomes" id="UP001307889"/>
    </source>
</evidence>
<gene>
    <name evidence="1" type="ORF">NTJ_05556</name>
</gene>
<protein>
    <submittedName>
        <fullName evidence="1">Uncharacterized protein</fullName>
    </submittedName>
</protein>
<keyword evidence="2" id="KW-1185">Reference proteome</keyword>
<name>A0ABN7AN69_9HEMI</name>
<dbReference type="EMBL" id="AP028911">
    <property type="protein sequence ID" value="BES92747.1"/>
    <property type="molecule type" value="Genomic_DNA"/>
</dbReference>